<dbReference type="EMBL" id="JAMXLT020000001">
    <property type="protein sequence ID" value="MDW8547287.1"/>
    <property type="molecule type" value="Genomic_DNA"/>
</dbReference>
<dbReference type="Pfam" id="PF18962">
    <property type="entry name" value="Por_Secre_tail"/>
    <property type="match status" value="1"/>
</dbReference>
<evidence type="ECO:0000313" key="4">
    <source>
        <dbReference type="Proteomes" id="UP001204439"/>
    </source>
</evidence>
<dbReference type="Proteomes" id="UP001204439">
    <property type="component" value="Unassembled WGS sequence"/>
</dbReference>
<proteinExistence type="predicted"/>
<reference evidence="3 4" key="1">
    <citation type="submission" date="2023-11" db="EMBL/GenBank/DDBJ databases">
        <title>First isolation, identification, and characterization of non-pathogenic Epilithonimonas ginsengisoli isolated from diseased farmed rainbow trout (Oncorhynchus mykiss) in Chile.</title>
        <authorList>
            <person name="Miranda C.D."/>
            <person name="Irgang R."/>
            <person name="Concha C."/>
            <person name="Rojas R."/>
            <person name="Avendano R."/>
        </authorList>
    </citation>
    <scope>NUCLEOTIDE SEQUENCE [LARGE SCALE GENOMIC DNA]</scope>
    <source>
        <strain evidence="3 4">FP99</strain>
    </source>
</reference>
<dbReference type="InterPro" id="IPR026444">
    <property type="entry name" value="Secre_tail"/>
</dbReference>
<sequence>MTIYPNLSKGNVFIQSANNINNETAQIYDMEGREVAKLTVSNNQINTADLKTGTYILKIENNKEKYSAKIIVK</sequence>
<comment type="caution">
    <text evidence="3">The sequence shown here is derived from an EMBL/GenBank/DDBJ whole genome shotgun (WGS) entry which is preliminary data.</text>
</comment>
<accession>A0ABU4JC98</accession>
<keyword evidence="4" id="KW-1185">Reference proteome</keyword>
<dbReference type="NCBIfam" id="TIGR04183">
    <property type="entry name" value="Por_Secre_tail"/>
    <property type="match status" value="1"/>
</dbReference>
<organism evidence="3 4">
    <name type="scientific">Epilithonimonas ginsengisoli</name>
    <dbReference type="NCBI Taxonomy" id="1245592"/>
    <lineage>
        <taxon>Bacteria</taxon>
        <taxon>Pseudomonadati</taxon>
        <taxon>Bacteroidota</taxon>
        <taxon>Flavobacteriia</taxon>
        <taxon>Flavobacteriales</taxon>
        <taxon>Weeksellaceae</taxon>
        <taxon>Chryseobacterium group</taxon>
        <taxon>Epilithonimonas</taxon>
    </lineage>
</organism>
<gene>
    <name evidence="3" type="ORF">NG800_000095</name>
</gene>
<keyword evidence="1" id="KW-0732">Signal</keyword>
<evidence type="ECO:0000313" key="3">
    <source>
        <dbReference type="EMBL" id="MDW8547287.1"/>
    </source>
</evidence>
<feature type="domain" description="Secretion system C-terminal sorting" evidence="2">
    <location>
        <begin position="3"/>
        <end position="72"/>
    </location>
</feature>
<name>A0ABU4JC98_9FLAO</name>
<evidence type="ECO:0000256" key="1">
    <source>
        <dbReference type="ARBA" id="ARBA00022729"/>
    </source>
</evidence>
<protein>
    <submittedName>
        <fullName evidence="3">T9SS type A sorting domain-containing protein</fullName>
    </submittedName>
</protein>
<evidence type="ECO:0000259" key="2">
    <source>
        <dbReference type="Pfam" id="PF18962"/>
    </source>
</evidence>
<dbReference type="RefSeq" id="WP_063971218.1">
    <property type="nucleotide sequence ID" value="NZ_JAMXLT020000001.1"/>
</dbReference>